<dbReference type="CDD" id="cd02440">
    <property type="entry name" value="AdoMet_MTases"/>
    <property type="match status" value="1"/>
</dbReference>
<accession>A0ABT3TIF9</accession>
<evidence type="ECO:0000313" key="1">
    <source>
        <dbReference type="EMBL" id="MCX2982118.1"/>
    </source>
</evidence>
<keyword evidence="2" id="KW-1185">Reference proteome</keyword>
<evidence type="ECO:0000313" key="2">
    <source>
        <dbReference type="Proteomes" id="UP001143362"/>
    </source>
</evidence>
<dbReference type="Gene3D" id="3.40.50.150">
    <property type="entry name" value="Vaccinia Virus protein VP39"/>
    <property type="match status" value="1"/>
</dbReference>
<sequence length="293" mass="33716">MKNKVAKTLCELGVCDENSIEEYYPQVRDRDDIAVLKCNKSGVIFTSTTEHMDISHYSEKVEFPHYWKEVDRKRALIDSFEDDSRRQTQFLSLISNKKWMDVGTGAGGILDLLEPVAERAVAVEPQQRALDALKEESYEAYSDIADVPYDDFDVITLFHVFEHLTEPLELLKVAYDKLAVGGKLVVEVPHANDFLFSFLDLEEFKKFTFWSEHLVLHNRYSLNALLGEARFQNTVISGFQRYNLANHLHWLKEKKPGGHINWSMLATDQLDTAYSNMLEKVDMTDTIIAIAEK</sequence>
<dbReference type="RefSeq" id="WP_279246148.1">
    <property type="nucleotide sequence ID" value="NZ_SHNN01000003.1"/>
</dbReference>
<dbReference type="Proteomes" id="UP001143362">
    <property type="component" value="Unassembled WGS sequence"/>
</dbReference>
<name>A0ABT3TIF9_9GAMM</name>
<dbReference type="InterPro" id="IPR029063">
    <property type="entry name" value="SAM-dependent_MTases_sf"/>
</dbReference>
<protein>
    <submittedName>
        <fullName evidence="1">Class I SAM-dependent methyltransferase</fullName>
    </submittedName>
</protein>
<dbReference type="EMBL" id="SHNN01000003">
    <property type="protein sequence ID" value="MCX2982118.1"/>
    <property type="molecule type" value="Genomic_DNA"/>
</dbReference>
<keyword evidence="1" id="KW-0808">Transferase</keyword>
<proteinExistence type="predicted"/>
<keyword evidence="1" id="KW-0489">Methyltransferase</keyword>
<gene>
    <name evidence="1" type="ORF">EYC98_14750</name>
</gene>
<dbReference type="PANTHER" id="PTHR43861">
    <property type="entry name" value="TRANS-ACONITATE 2-METHYLTRANSFERASE-RELATED"/>
    <property type="match status" value="1"/>
</dbReference>
<dbReference type="GO" id="GO:0032259">
    <property type="term" value="P:methylation"/>
    <property type="evidence" value="ECO:0007669"/>
    <property type="project" value="UniProtKB-KW"/>
</dbReference>
<organism evidence="1 2">
    <name type="scientific">Candidatus Litorirhabdus singularis</name>
    <dbReference type="NCBI Taxonomy" id="2518993"/>
    <lineage>
        <taxon>Bacteria</taxon>
        <taxon>Pseudomonadati</taxon>
        <taxon>Pseudomonadota</taxon>
        <taxon>Gammaproteobacteria</taxon>
        <taxon>Cellvibrionales</taxon>
        <taxon>Halieaceae</taxon>
        <taxon>Candidatus Litorirhabdus</taxon>
    </lineage>
</organism>
<dbReference type="GO" id="GO:0008168">
    <property type="term" value="F:methyltransferase activity"/>
    <property type="evidence" value="ECO:0007669"/>
    <property type="project" value="UniProtKB-KW"/>
</dbReference>
<comment type="caution">
    <text evidence="1">The sequence shown here is derived from an EMBL/GenBank/DDBJ whole genome shotgun (WGS) entry which is preliminary data.</text>
</comment>
<dbReference type="SUPFAM" id="SSF53335">
    <property type="entry name" value="S-adenosyl-L-methionine-dependent methyltransferases"/>
    <property type="match status" value="1"/>
</dbReference>
<reference evidence="1" key="1">
    <citation type="submission" date="2019-02" db="EMBL/GenBank/DDBJ databases">
        <authorList>
            <person name="Li S.-H."/>
        </authorList>
    </citation>
    <scope>NUCLEOTIDE SEQUENCE</scope>
    <source>
        <strain evidence="1">IMCC14734</strain>
    </source>
</reference>
<dbReference type="Pfam" id="PF13489">
    <property type="entry name" value="Methyltransf_23"/>
    <property type="match status" value="1"/>
</dbReference>